<dbReference type="PANTHER" id="PTHR32039">
    <property type="entry name" value="MAGNESIUM-CHELATASE SUBUNIT CHLI"/>
    <property type="match status" value="1"/>
</dbReference>
<dbReference type="InterPro" id="IPR025158">
    <property type="entry name" value="Mg_chelat-rel_C"/>
</dbReference>
<feature type="non-terminal residue" evidence="4">
    <location>
        <position position="1"/>
    </location>
</feature>
<proteinExistence type="predicted"/>
<feature type="domain" description="MCM C-terminal AAA(+) ATPase" evidence="3">
    <location>
        <begin position="65"/>
        <end position="160"/>
    </location>
</feature>
<evidence type="ECO:0000256" key="2">
    <source>
        <dbReference type="ARBA" id="ARBA00022840"/>
    </source>
</evidence>
<evidence type="ECO:0000256" key="1">
    <source>
        <dbReference type="ARBA" id="ARBA00022741"/>
    </source>
</evidence>
<dbReference type="InterPro" id="IPR000523">
    <property type="entry name" value="Mg_chelatse_chII-like_cat_dom"/>
</dbReference>
<evidence type="ECO:0000259" key="3">
    <source>
        <dbReference type="PROSITE" id="PS50051"/>
    </source>
</evidence>
<dbReference type="Proteomes" id="UP000229401">
    <property type="component" value="Unassembled WGS sequence"/>
</dbReference>
<evidence type="ECO:0000313" key="5">
    <source>
        <dbReference type="Proteomes" id="UP000229401"/>
    </source>
</evidence>
<dbReference type="InterPro" id="IPR045006">
    <property type="entry name" value="CHLI-like"/>
</dbReference>
<dbReference type="Pfam" id="PF13335">
    <property type="entry name" value="Mg_chelatase_C"/>
    <property type="match status" value="1"/>
</dbReference>
<keyword evidence="2" id="KW-0067">ATP-binding</keyword>
<accession>A0A2M7QJL9</accession>
<evidence type="ECO:0000313" key="4">
    <source>
        <dbReference type="EMBL" id="PIY72208.1"/>
    </source>
</evidence>
<dbReference type="InterPro" id="IPR027417">
    <property type="entry name" value="P-loop_NTPase"/>
</dbReference>
<organism evidence="4 5">
    <name type="scientific">Candidatus Roizmanbacteria bacterium CG_4_10_14_0_8_um_filter_33_9</name>
    <dbReference type="NCBI Taxonomy" id="1974826"/>
    <lineage>
        <taxon>Bacteria</taxon>
        <taxon>Candidatus Roizmaniibacteriota</taxon>
    </lineage>
</organism>
<dbReference type="PROSITE" id="PS50051">
    <property type="entry name" value="MCM_2"/>
    <property type="match status" value="1"/>
</dbReference>
<sequence>TMLSRAFPSILPVMTKDEILEVTKMYSVAGLCQDRGFILERPFRSPHHTTSRIGLIGGGNNPKPGEISLAHRGVLFLDEFPEFPRSVLESLRQPLEDGKVTISRAAGSVTFPSRFLLLAASNPCPCGYLGHPKKKCLCMPGSILRYQKRLSGPLLDRIDLHVDVLPVEEEKLTSNVKAEQSDVIKKRVMLARNKQQDRFKKNKTKTNGEMNTNEIRQLCVLDKEAIDMLKKAVSRLSLSARSYFKIIKIAQTISDLENTENIKMTHIAEALQYRVKENE</sequence>
<dbReference type="Gene3D" id="3.40.50.300">
    <property type="entry name" value="P-loop containing nucleotide triphosphate hydrolases"/>
    <property type="match status" value="1"/>
</dbReference>
<dbReference type="EMBL" id="PFLI01000068">
    <property type="protein sequence ID" value="PIY72208.1"/>
    <property type="molecule type" value="Genomic_DNA"/>
</dbReference>
<dbReference type="Pfam" id="PF01078">
    <property type="entry name" value="Mg_chelatase"/>
    <property type="match status" value="1"/>
</dbReference>
<dbReference type="InterPro" id="IPR001208">
    <property type="entry name" value="MCM_dom"/>
</dbReference>
<name>A0A2M7QJL9_9BACT</name>
<dbReference type="SUPFAM" id="SSF52540">
    <property type="entry name" value="P-loop containing nucleoside triphosphate hydrolases"/>
    <property type="match status" value="1"/>
</dbReference>
<dbReference type="GO" id="GO:0005524">
    <property type="term" value="F:ATP binding"/>
    <property type="evidence" value="ECO:0007669"/>
    <property type="project" value="UniProtKB-KW"/>
</dbReference>
<dbReference type="GO" id="GO:0003677">
    <property type="term" value="F:DNA binding"/>
    <property type="evidence" value="ECO:0007669"/>
    <property type="project" value="InterPro"/>
</dbReference>
<dbReference type="AlphaFoldDB" id="A0A2M7QJL9"/>
<comment type="caution">
    <text evidence="4">The sequence shown here is derived from an EMBL/GenBank/DDBJ whole genome shotgun (WGS) entry which is preliminary data.</text>
</comment>
<reference evidence="5" key="1">
    <citation type="submission" date="2017-09" db="EMBL/GenBank/DDBJ databases">
        <title>Depth-based differentiation of microbial function through sediment-hosted aquifers and enrichment of novel symbionts in the deep terrestrial subsurface.</title>
        <authorList>
            <person name="Probst A.J."/>
            <person name="Ladd B."/>
            <person name="Jarett J.K."/>
            <person name="Geller-Mcgrath D.E."/>
            <person name="Sieber C.M.K."/>
            <person name="Emerson J.B."/>
            <person name="Anantharaman K."/>
            <person name="Thomas B.C."/>
            <person name="Malmstrom R."/>
            <person name="Stieglmeier M."/>
            <person name="Klingl A."/>
            <person name="Woyke T."/>
            <person name="Ryan C.M."/>
            <person name="Banfield J.F."/>
        </authorList>
    </citation>
    <scope>NUCLEOTIDE SEQUENCE [LARGE SCALE GENOMIC DNA]</scope>
</reference>
<keyword evidence="1" id="KW-0547">Nucleotide-binding</keyword>
<protein>
    <submittedName>
        <fullName evidence="4">Magnesium chelatase</fullName>
    </submittedName>
</protein>
<dbReference type="PANTHER" id="PTHR32039:SF7">
    <property type="entry name" value="COMPETENCE PROTEIN COMM"/>
    <property type="match status" value="1"/>
</dbReference>
<gene>
    <name evidence="4" type="ORF">COY87_02135</name>
</gene>